<dbReference type="Pfam" id="PF14670">
    <property type="entry name" value="FXa_inhibition"/>
    <property type="match status" value="1"/>
</dbReference>
<dbReference type="CDD" id="cd00054">
    <property type="entry name" value="EGF_CA"/>
    <property type="match status" value="4"/>
</dbReference>
<evidence type="ECO:0000256" key="2">
    <source>
        <dbReference type="ARBA" id="ARBA00022473"/>
    </source>
</evidence>
<dbReference type="OrthoDB" id="5954510at2759"/>
<evidence type="ECO:0000313" key="16">
    <source>
        <dbReference type="Proteomes" id="UP000749559"/>
    </source>
</evidence>
<dbReference type="AlphaFoldDB" id="A0A8J1TQU0"/>
<evidence type="ECO:0000256" key="14">
    <source>
        <dbReference type="PROSITE-ProRule" id="PRU00076"/>
    </source>
</evidence>
<dbReference type="InterPro" id="IPR001881">
    <property type="entry name" value="EGF-like_Ca-bd_dom"/>
</dbReference>
<evidence type="ECO:0000256" key="9">
    <source>
        <dbReference type="ARBA" id="ARBA00022782"/>
    </source>
</evidence>
<dbReference type="Pfam" id="PF00008">
    <property type="entry name" value="EGF"/>
    <property type="match status" value="2"/>
</dbReference>
<dbReference type="FunFam" id="2.10.25.10:FF:000122">
    <property type="entry name" value="Protein crumbs homolog 2"/>
    <property type="match status" value="1"/>
</dbReference>
<dbReference type="SUPFAM" id="SSF57184">
    <property type="entry name" value="Growth factor receptor domain"/>
    <property type="match status" value="1"/>
</dbReference>
<accession>A0A8J1TQU0</accession>
<protein>
    <submittedName>
        <fullName evidence="15">Uncharacterized protein</fullName>
    </submittedName>
</protein>
<evidence type="ECO:0000256" key="5">
    <source>
        <dbReference type="ARBA" id="ARBA00022553"/>
    </source>
</evidence>
<dbReference type="Proteomes" id="UP000749559">
    <property type="component" value="Unassembled WGS sequence"/>
</dbReference>
<dbReference type="Gene3D" id="2.10.25.10">
    <property type="entry name" value="Laminin"/>
    <property type="match status" value="4"/>
</dbReference>
<keyword evidence="2" id="KW-0217">Developmental protein</keyword>
<dbReference type="PROSITE" id="PS01187">
    <property type="entry name" value="EGF_CA"/>
    <property type="match status" value="2"/>
</dbReference>
<keyword evidence="11" id="KW-0472">Membrane</keyword>
<dbReference type="FunFam" id="2.10.25.10:FF:000565">
    <property type="entry name" value="Predicted protein"/>
    <property type="match status" value="1"/>
</dbReference>
<feature type="disulfide bond" evidence="14">
    <location>
        <begin position="120"/>
        <end position="137"/>
    </location>
</feature>
<dbReference type="PANTHER" id="PTHR19324">
    <property type="entry name" value="PERFORIN-LIKE PROTEIN 1"/>
    <property type="match status" value="1"/>
</dbReference>
<dbReference type="SMART" id="SM00181">
    <property type="entry name" value="EGF"/>
    <property type="match status" value="4"/>
</dbReference>
<dbReference type="PROSITE" id="PS00022">
    <property type="entry name" value="EGF_1"/>
    <property type="match status" value="2"/>
</dbReference>
<evidence type="ECO:0000256" key="12">
    <source>
        <dbReference type="ARBA" id="ARBA00023157"/>
    </source>
</evidence>
<comment type="caution">
    <text evidence="15">The sequence shown here is derived from an EMBL/GenBank/DDBJ whole genome shotgun (WGS) entry which is preliminary data.</text>
</comment>
<evidence type="ECO:0000256" key="7">
    <source>
        <dbReference type="ARBA" id="ARBA00022729"/>
    </source>
</evidence>
<dbReference type="GO" id="GO:0008593">
    <property type="term" value="P:regulation of Notch signaling pathway"/>
    <property type="evidence" value="ECO:0007669"/>
    <property type="project" value="UniProtKB-ARBA"/>
</dbReference>
<dbReference type="GO" id="GO:0003002">
    <property type="term" value="P:regionalization"/>
    <property type="evidence" value="ECO:0007669"/>
    <property type="project" value="UniProtKB-ARBA"/>
</dbReference>
<dbReference type="EMBL" id="CAIIXF020000007">
    <property type="protein sequence ID" value="CAH1789306.1"/>
    <property type="molecule type" value="Genomic_DNA"/>
</dbReference>
<dbReference type="GO" id="GO:0009967">
    <property type="term" value="P:positive regulation of signal transduction"/>
    <property type="evidence" value="ECO:0007669"/>
    <property type="project" value="UniProtKB-ARBA"/>
</dbReference>
<dbReference type="GO" id="GO:0051241">
    <property type="term" value="P:negative regulation of multicellular organismal process"/>
    <property type="evidence" value="ECO:0007669"/>
    <property type="project" value="UniProtKB-ARBA"/>
</dbReference>
<dbReference type="FunFam" id="2.10.25.10:FF:000100">
    <property type="entry name" value="neurogenic locus notch homolog protein 3"/>
    <property type="match status" value="1"/>
</dbReference>
<dbReference type="GO" id="GO:0005509">
    <property type="term" value="F:calcium ion binding"/>
    <property type="evidence" value="ECO:0007669"/>
    <property type="project" value="InterPro"/>
</dbReference>
<proteinExistence type="predicted"/>
<evidence type="ECO:0000256" key="13">
    <source>
        <dbReference type="ARBA" id="ARBA00023180"/>
    </source>
</evidence>
<dbReference type="PROSITE" id="PS01186">
    <property type="entry name" value="EGF_2"/>
    <property type="match status" value="2"/>
</dbReference>
<keyword evidence="8" id="KW-0677">Repeat</keyword>
<evidence type="ECO:0000256" key="1">
    <source>
        <dbReference type="ARBA" id="ARBA00004247"/>
    </source>
</evidence>
<dbReference type="InterPro" id="IPR031569">
    <property type="entry name" value="ApeC"/>
</dbReference>
<organism evidence="15 16">
    <name type="scientific">Owenia fusiformis</name>
    <name type="common">Polychaete worm</name>
    <dbReference type="NCBI Taxonomy" id="6347"/>
    <lineage>
        <taxon>Eukaryota</taxon>
        <taxon>Metazoa</taxon>
        <taxon>Spiralia</taxon>
        <taxon>Lophotrochozoa</taxon>
        <taxon>Annelida</taxon>
        <taxon>Polychaeta</taxon>
        <taxon>Sedentaria</taxon>
        <taxon>Canalipalpata</taxon>
        <taxon>Sabellida</taxon>
        <taxon>Oweniida</taxon>
        <taxon>Oweniidae</taxon>
        <taxon>Owenia</taxon>
    </lineage>
</organism>
<dbReference type="PROSITE" id="PS00010">
    <property type="entry name" value="ASX_HYDROXYL"/>
    <property type="match status" value="2"/>
</dbReference>
<evidence type="ECO:0000256" key="11">
    <source>
        <dbReference type="ARBA" id="ARBA00023136"/>
    </source>
</evidence>
<keyword evidence="3" id="KW-1003">Cell membrane</keyword>
<dbReference type="GO" id="GO:0030182">
    <property type="term" value="P:neuron differentiation"/>
    <property type="evidence" value="ECO:0007669"/>
    <property type="project" value="UniProtKB-ARBA"/>
</dbReference>
<dbReference type="GO" id="GO:0051093">
    <property type="term" value="P:negative regulation of developmental process"/>
    <property type="evidence" value="ECO:0007669"/>
    <property type="project" value="UniProtKB-ARBA"/>
</dbReference>
<dbReference type="InterPro" id="IPR018097">
    <property type="entry name" value="EGF_Ca-bd_CS"/>
</dbReference>
<comment type="caution">
    <text evidence="14">Lacks conserved residue(s) required for the propagation of feature annotation.</text>
</comment>
<feature type="disulfide bond" evidence="14">
    <location>
        <begin position="177"/>
        <end position="186"/>
    </location>
</feature>
<keyword evidence="12 14" id="KW-1015">Disulfide bond</keyword>
<keyword evidence="4 14" id="KW-0245">EGF-like domain</keyword>
<dbReference type="InterPro" id="IPR000742">
    <property type="entry name" value="EGF"/>
</dbReference>
<keyword evidence="9" id="KW-0221">Differentiation</keyword>
<evidence type="ECO:0000256" key="8">
    <source>
        <dbReference type="ARBA" id="ARBA00022737"/>
    </source>
</evidence>
<dbReference type="SMART" id="SM00179">
    <property type="entry name" value="EGF_CA"/>
    <property type="match status" value="4"/>
</dbReference>
<dbReference type="SUPFAM" id="SSF57196">
    <property type="entry name" value="EGF/Laminin"/>
    <property type="match status" value="1"/>
</dbReference>
<dbReference type="PANTHER" id="PTHR19324:SF33">
    <property type="entry name" value="MUCIN-5AC"/>
    <property type="match status" value="1"/>
</dbReference>
<dbReference type="InterPro" id="IPR000152">
    <property type="entry name" value="EGF-type_Asp/Asn_hydroxyl_site"/>
</dbReference>
<evidence type="ECO:0000256" key="10">
    <source>
        <dbReference type="ARBA" id="ARBA00022989"/>
    </source>
</evidence>
<name>A0A8J1TQU0_OWEFU</name>
<reference evidence="15" key="1">
    <citation type="submission" date="2022-03" db="EMBL/GenBank/DDBJ databases">
        <authorList>
            <person name="Martin C."/>
        </authorList>
    </citation>
    <scope>NUCLEOTIDE SEQUENCE</scope>
</reference>
<sequence length="492" mass="53000">MLVQIGFYLLAWVGQAAPSSHFSTGLLLQKIVSGQSLNGYTLQSVWVESLAKCSILCSANEACHSINYEVGAPSIGQCDIIMCSTDSNDPNLVTNTGFSYFGKIPIGSAPVCGPCTSAPCHNGGDCITGVSATDFTCSCVPGFTGATCEQNIDECASSPCLNGGTCNDLNNQYECDCQPGYTGSDCETDINECSSIPCMNGQACVDLVNGFSCNCTGFTGTLCEADIDECLTSNGGCSDTCTNSFGSYVCSCPPEKYLHADGLTCCLPFWPSGFYGLPRVGPLNESIPLDGCPTIGSEGFVWSTGDRYFDTENTFSSNSWTTGIHFPLTYGKDDIRLHFCMKTTDYAAICVPNTWPTGSYCLYRASGQACPTGFEDGWLKWDDENIFNSNSFSGELPYGIYDHNTKIHFCCRDDDSVSTPIHLPTDQPFYMFPKTTGACQAVMGMTSILELFHFDCEDYLIAANSLVDTGGNTPYLSTSGVNVDLYICYYYK</sequence>
<dbReference type="GO" id="GO:0048468">
    <property type="term" value="P:cell development"/>
    <property type="evidence" value="ECO:0007669"/>
    <property type="project" value="UniProtKB-ARBA"/>
</dbReference>
<keyword evidence="5" id="KW-0597">Phosphoprotein</keyword>
<keyword evidence="10" id="KW-1133">Transmembrane helix</keyword>
<dbReference type="InterPro" id="IPR009030">
    <property type="entry name" value="Growth_fac_rcpt_cys_sf"/>
</dbReference>
<gene>
    <name evidence="15" type="ORF">OFUS_LOCUS14689</name>
</gene>
<dbReference type="PRINTS" id="PR00010">
    <property type="entry name" value="EGFBLOOD"/>
</dbReference>
<evidence type="ECO:0000256" key="3">
    <source>
        <dbReference type="ARBA" id="ARBA00022475"/>
    </source>
</evidence>
<keyword evidence="6" id="KW-0812">Transmembrane</keyword>
<dbReference type="GO" id="GO:0048592">
    <property type="term" value="P:eye morphogenesis"/>
    <property type="evidence" value="ECO:0007669"/>
    <property type="project" value="UniProtKB-ARBA"/>
</dbReference>
<feature type="disulfide bond" evidence="14">
    <location>
        <begin position="139"/>
        <end position="148"/>
    </location>
</feature>
<dbReference type="GO" id="GO:0016324">
    <property type="term" value="C:apical plasma membrane"/>
    <property type="evidence" value="ECO:0007669"/>
    <property type="project" value="UniProtKB-SubCell"/>
</dbReference>
<dbReference type="GO" id="GO:0060255">
    <property type="term" value="P:regulation of macromolecule metabolic process"/>
    <property type="evidence" value="ECO:0007669"/>
    <property type="project" value="UniProtKB-ARBA"/>
</dbReference>
<keyword evidence="7" id="KW-0732">Signal</keyword>
<dbReference type="PROSITE" id="PS50026">
    <property type="entry name" value="EGF_3"/>
    <property type="match status" value="3"/>
</dbReference>
<keyword evidence="16" id="KW-1185">Reference proteome</keyword>
<evidence type="ECO:0000313" key="15">
    <source>
        <dbReference type="EMBL" id="CAH1789306.1"/>
    </source>
</evidence>
<keyword evidence="13" id="KW-0325">Glycoprotein</keyword>
<comment type="subcellular location">
    <subcellularLocation>
        <location evidence="1">Apical cell membrane</location>
        <topology evidence="1">Single-pass type I membrane protein</topology>
    </subcellularLocation>
</comment>
<evidence type="ECO:0000256" key="6">
    <source>
        <dbReference type="ARBA" id="ARBA00022692"/>
    </source>
</evidence>
<dbReference type="Pfam" id="PF16977">
    <property type="entry name" value="ApeC"/>
    <property type="match status" value="1"/>
</dbReference>
<evidence type="ECO:0000256" key="4">
    <source>
        <dbReference type="ARBA" id="ARBA00022536"/>
    </source>
</evidence>
<dbReference type="GO" id="GO:0080090">
    <property type="term" value="P:regulation of primary metabolic process"/>
    <property type="evidence" value="ECO:0007669"/>
    <property type="project" value="UniProtKB-ARBA"/>
</dbReference>